<sequence length="179" mass="20323">MGLESQDLHGIHPDDVVKAMEGCIKERYKFNPASPVSPQDESFRSNPSLQDQTYCLVFVMPADKISLMDKNVITKIKYIKNKANELEIPQVVIMTRADEVCPLVKENIRKIYTSKKIKEKLEECSECMGIPVSQVFPVKSYHEEIDTQADIDVLILRALTHIVQVANDALTLKSMENNE</sequence>
<reference evidence="1 2" key="1">
    <citation type="submission" date="2018-10" db="EMBL/GenBank/DDBJ databases">
        <title>Genome assembly for a Yunnan-Guizhou Plateau 3E fish, Anabarilius grahami (Regan), and its evolutionary and genetic applications.</title>
        <authorList>
            <person name="Jiang W."/>
        </authorList>
    </citation>
    <scope>NUCLEOTIDE SEQUENCE [LARGE SCALE GENOMIC DNA]</scope>
    <source>
        <strain evidence="1">AG-KIZ</strain>
        <tissue evidence="1">Muscle</tissue>
    </source>
</reference>
<dbReference type="Proteomes" id="UP000281406">
    <property type="component" value="Unassembled WGS sequence"/>
</dbReference>
<dbReference type="PANTHER" id="PTHR14241">
    <property type="entry name" value="INTERFERON-INDUCED PROTEIN 44"/>
    <property type="match status" value="1"/>
</dbReference>
<comment type="caution">
    <text evidence="1">The sequence shown here is derived from an EMBL/GenBank/DDBJ whole genome shotgun (WGS) entry which is preliminary data.</text>
</comment>
<keyword evidence="2" id="KW-1185">Reference proteome</keyword>
<dbReference type="PANTHER" id="PTHR14241:SF1">
    <property type="entry name" value="INTERFERON-INDUCED PROTEIN 44-RELATED"/>
    <property type="match status" value="1"/>
</dbReference>
<dbReference type="GO" id="GO:0006955">
    <property type="term" value="P:immune response"/>
    <property type="evidence" value="ECO:0007669"/>
    <property type="project" value="TreeGrafter"/>
</dbReference>
<accession>A0A3N0XL05</accession>
<dbReference type="OrthoDB" id="25620at2759"/>
<proteinExistence type="predicted"/>
<evidence type="ECO:0000313" key="1">
    <source>
        <dbReference type="EMBL" id="ROI62445.1"/>
    </source>
</evidence>
<protein>
    <submittedName>
        <fullName evidence="1">Interferon-induced protein 44-like</fullName>
    </submittedName>
</protein>
<dbReference type="EMBL" id="RJVU01070129">
    <property type="protein sequence ID" value="ROI62445.1"/>
    <property type="molecule type" value="Genomic_DNA"/>
</dbReference>
<gene>
    <name evidence="1" type="ORF">DPX16_5118</name>
</gene>
<dbReference type="AlphaFoldDB" id="A0A3N0XL05"/>
<name>A0A3N0XL05_ANAGA</name>
<evidence type="ECO:0000313" key="2">
    <source>
        <dbReference type="Proteomes" id="UP000281406"/>
    </source>
</evidence>
<organism evidence="1 2">
    <name type="scientific">Anabarilius grahami</name>
    <name type="common">Kanglang fish</name>
    <name type="synonym">Barilius grahami</name>
    <dbReference type="NCBI Taxonomy" id="495550"/>
    <lineage>
        <taxon>Eukaryota</taxon>
        <taxon>Metazoa</taxon>
        <taxon>Chordata</taxon>
        <taxon>Craniata</taxon>
        <taxon>Vertebrata</taxon>
        <taxon>Euteleostomi</taxon>
        <taxon>Actinopterygii</taxon>
        <taxon>Neopterygii</taxon>
        <taxon>Teleostei</taxon>
        <taxon>Ostariophysi</taxon>
        <taxon>Cypriniformes</taxon>
        <taxon>Xenocyprididae</taxon>
        <taxon>Xenocypridinae</taxon>
        <taxon>Xenocypridinae incertae sedis</taxon>
        <taxon>Anabarilius</taxon>
    </lineage>
</organism>